<accession>A0ACC3Z9V7</accession>
<gene>
    <name evidence="1" type="ORF">CTRU02_203635</name>
</gene>
<proteinExistence type="predicted"/>
<evidence type="ECO:0000313" key="2">
    <source>
        <dbReference type="Proteomes" id="UP000805649"/>
    </source>
</evidence>
<comment type="caution">
    <text evidence="1">The sequence shown here is derived from an EMBL/GenBank/DDBJ whole genome shotgun (WGS) entry which is preliminary data.</text>
</comment>
<organism evidence="1 2">
    <name type="scientific">Colletotrichum truncatum</name>
    <name type="common">Anthracnose fungus</name>
    <name type="synonym">Colletotrichum capsici</name>
    <dbReference type="NCBI Taxonomy" id="5467"/>
    <lineage>
        <taxon>Eukaryota</taxon>
        <taxon>Fungi</taxon>
        <taxon>Dikarya</taxon>
        <taxon>Ascomycota</taxon>
        <taxon>Pezizomycotina</taxon>
        <taxon>Sordariomycetes</taxon>
        <taxon>Hypocreomycetidae</taxon>
        <taxon>Glomerellales</taxon>
        <taxon>Glomerellaceae</taxon>
        <taxon>Colletotrichum</taxon>
        <taxon>Colletotrichum truncatum species complex</taxon>
    </lineage>
</organism>
<protein>
    <submittedName>
        <fullName evidence="1">Transcription initiation factor IID</fullName>
    </submittedName>
</protein>
<dbReference type="Proteomes" id="UP000805649">
    <property type="component" value="Unassembled WGS sequence"/>
</dbReference>
<sequence length="178" mass="19693">MEPRARAAKNVGKMNFSHNELAQLLYAHGDVRNPLPETIRVLDEIVTEFIQGMAFEATRAANYAGRQKVKYEDFEFAFRKNDAFLGKVQEVFEKKGEIDSAKKIFTKDDEAVLMKDAADQENKHKDKPANGQEDAGGSSADAAAKQEEELGEADDDADAESEIAGRPAKRARLDGESK</sequence>
<keyword evidence="2" id="KW-1185">Reference proteome</keyword>
<name>A0ACC3Z9V7_COLTU</name>
<evidence type="ECO:0000313" key="1">
    <source>
        <dbReference type="EMBL" id="KAL0940872.1"/>
    </source>
</evidence>
<reference evidence="1 2" key="1">
    <citation type="journal article" date="2020" name="Phytopathology">
        <title>Genome Sequence Resources of Colletotrichum truncatum, C. plurivorum, C. musicola, and C. sojae: Four Species Pathogenic to Soybean (Glycine max).</title>
        <authorList>
            <person name="Rogerio F."/>
            <person name="Boufleur T.R."/>
            <person name="Ciampi-Guillardi M."/>
            <person name="Sukno S.A."/>
            <person name="Thon M.R."/>
            <person name="Massola Junior N.S."/>
            <person name="Baroncelli R."/>
        </authorList>
    </citation>
    <scope>NUCLEOTIDE SEQUENCE [LARGE SCALE GENOMIC DNA]</scope>
    <source>
        <strain evidence="1 2">CMES1059</strain>
    </source>
</reference>
<dbReference type="EMBL" id="VUJX02000002">
    <property type="protein sequence ID" value="KAL0940872.1"/>
    <property type="molecule type" value="Genomic_DNA"/>
</dbReference>